<organism evidence="1 2">
    <name type="scientific">Glomus cerebriforme</name>
    <dbReference type="NCBI Taxonomy" id="658196"/>
    <lineage>
        <taxon>Eukaryota</taxon>
        <taxon>Fungi</taxon>
        <taxon>Fungi incertae sedis</taxon>
        <taxon>Mucoromycota</taxon>
        <taxon>Glomeromycotina</taxon>
        <taxon>Glomeromycetes</taxon>
        <taxon>Glomerales</taxon>
        <taxon>Glomeraceae</taxon>
        <taxon>Glomus</taxon>
    </lineage>
</organism>
<dbReference type="AlphaFoldDB" id="A0A397SAR8"/>
<evidence type="ECO:0000313" key="2">
    <source>
        <dbReference type="Proteomes" id="UP000265703"/>
    </source>
</evidence>
<evidence type="ECO:0000313" key="1">
    <source>
        <dbReference type="EMBL" id="RIA83410.1"/>
    </source>
</evidence>
<reference evidence="1 2" key="1">
    <citation type="submission" date="2018-06" db="EMBL/GenBank/DDBJ databases">
        <title>Comparative genomics reveals the genomic features of Rhizophagus irregularis, R. cerebriforme, R. diaphanum and Gigaspora rosea, and their symbiotic lifestyle signature.</title>
        <authorList>
            <person name="Morin E."/>
            <person name="San Clemente H."/>
            <person name="Chen E.C.H."/>
            <person name="De La Providencia I."/>
            <person name="Hainaut M."/>
            <person name="Kuo A."/>
            <person name="Kohler A."/>
            <person name="Murat C."/>
            <person name="Tang N."/>
            <person name="Roy S."/>
            <person name="Loubradou J."/>
            <person name="Henrissat B."/>
            <person name="Grigoriev I.V."/>
            <person name="Corradi N."/>
            <person name="Roux C."/>
            <person name="Martin F.M."/>
        </authorList>
    </citation>
    <scope>NUCLEOTIDE SEQUENCE [LARGE SCALE GENOMIC DNA]</scope>
    <source>
        <strain evidence="1 2">DAOM 227022</strain>
    </source>
</reference>
<dbReference type="Proteomes" id="UP000265703">
    <property type="component" value="Unassembled WGS sequence"/>
</dbReference>
<gene>
    <name evidence="1" type="ORF">C1645_786448</name>
</gene>
<protein>
    <submittedName>
        <fullName evidence="1">Uncharacterized protein</fullName>
    </submittedName>
</protein>
<proteinExistence type="predicted"/>
<name>A0A397SAR8_9GLOM</name>
<feature type="non-terminal residue" evidence="1">
    <location>
        <position position="57"/>
    </location>
</feature>
<comment type="caution">
    <text evidence="1">The sequence shown here is derived from an EMBL/GenBank/DDBJ whole genome shotgun (WGS) entry which is preliminary data.</text>
</comment>
<dbReference type="EMBL" id="QKYT01000574">
    <property type="protein sequence ID" value="RIA83410.1"/>
    <property type="molecule type" value="Genomic_DNA"/>
</dbReference>
<keyword evidence="2" id="KW-1185">Reference proteome</keyword>
<sequence length="57" mass="7007">MYQLIKFRNKKFYNTDEKLLKKGIIKNVMHVKSGSSESRLLKYFYYPFISKYFLIFV</sequence>
<accession>A0A397SAR8</accession>